<dbReference type="InterPro" id="IPR036047">
    <property type="entry name" value="F-box-like_dom_sf"/>
</dbReference>
<reference evidence="3" key="2">
    <citation type="submission" date="2022-03" db="EMBL/GenBank/DDBJ databases">
        <title>Draft title - Genomic analysis of global carrot germplasm unveils the trajectory of domestication and the origin of high carotenoid orange carrot.</title>
        <authorList>
            <person name="Iorizzo M."/>
            <person name="Ellison S."/>
            <person name="Senalik D."/>
            <person name="Macko-Podgorni A."/>
            <person name="Grzebelus D."/>
            <person name="Bostan H."/>
            <person name="Rolling W."/>
            <person name="Curaba J."/>
            <person name="Simon P."/>
        </authorList>
    </citation>
    <scope>NUCLEOTIDE SEQUENCE</scope>
    <source>
        <tissue evidence="3">Leaf</tissue>
    </source>
</reference>
<dbReference type="Pfam" id="PF12937">
    <property type="entry name" value="F-box-like"/>
    <property type="match status" value="1"/>
</dbReference>
<organism evidence="2">
    <name type="scientific">Daucus carota subsp. sativus</name>
    <name type="common">Carrot</name>
    <dbReference type="NCBI Taxonomy" id="79200"/>
    <lineage>
        <taxon>Eukaryota</taxon>
        <taxon>Viridiplantae</taxon>
        <taxon>Streptophyta</taxon>
        <taxon>Embryophyta</taxon>
        <taxon>Tracheophyta</taxon>
        <taxon>Spermatophyta</taxon>
        <taxon>Magnoliopsida</taxon>
        <taxon>eudicotyledons</taxon>
        <taxon>Gunneridae</taxon>
        <taxon>Pentapetalae</taxon>
        <taxon>asterids</taxon>
        <taxon>campanulids</taxon>
        <taxon>Apiales</taxon>
        <taxon>Apiaceae</taxon>
        <taxon>Apioideae</taxon>
        <taxon>Scandiceae</taxon>
        <taxon>Daucinae</taxon>
        <taxon>Daucus</taxon>
        <taxon>Daucus sect. Daucus</taxon>
    </lineage>
</organism>
<dbReference type="Pfam" id="PF07734">
    <property type="entry name" value="FBA_1"/>
    <property type="match status" value="1"/>
</dbReference>
<reference evidence="2" key="1">
    <citation type="journal article" date="2016" name="Nat. Genet.">
        <title>A high-quality carrot genome assembly provides new insights into carotenoid accumulation and asterid genome evolution.</title>
        <authorList>
            <person name="Iorizzo M."/>
            <person name="Ellison S."/>
            <person name="Senalik D."/>
            <person name="Zeng P."/>
            <person name="Satapoomin P."/>
            <person name="Huang J."/>
            <person name="Bowman M."/>
            <person name="Iovene M."/>
            <person name="Sanseverino W."/>
            <person name="Cavagnaro P."/>
            <person name="Yildiz M."/>
            <person name="Macko-Podgorni A."/>
            <person name="Moranska E."/>
            <person name="Grzebelus E."/>
            <person name="Grzebelus D."/>
            <person name="Ashrafi H."/>
            <person name="Zheng Z."/>
            <person name="Cheng S."/>
            <person name="Spooner D."/>
            <person name="Van Deynze A."/>
            <person name="Simon P."/>
        </authorList>
    </citation>
    <scope>NUCLEOTIDE SEQUENCE [LARGE SCALE GENOMIC DNA]</scope>
    <source>
        <tissue evidence="2">Leaf</tissue>
    </source>
</reference>
<protein>
    <recommendedName>
        <fullName evidence="1">F-box domain-containing protein</fullName>
    </recommendedName>
</protein>
<dbReference type="SUPFAM" id="SSF81383">
    <property type="entry name" value="F-box domain"/>
    <property type="match status" value="1"/>
</dbReference>
<evidence type="ECO:0000313" key="3">
    <source>
        <dbReference type="EMBL" id="WOH15465.1"/>
    </source>
</evidence>
<dbReference type="AlphaFoldDB" id="A0A175YGY6"/>
<keyword evidence="4" id="KW-1185">Reference proteome</keyword>
<dbReference type="Proteomes" id="UP000077755">
    <property type="component" value="Chromosome 9"/>
</dbReference>
<dbReference type="PANTHER" id="PTHR31672:SF13">
    <property type="entry name" value="F-BOX PROTEIN CPR30-LIKE"/>
    <property type="match status" value="1"/>
</dbReference>
<dbReference type="KEGG" id="dcr:108201414"/>
<dbReference type="EMBL" id="CP093351">
    <property type="protein sequence ID" value="WOH15465.1"/>
    <property type="molecule type" value="Genomic_DNA"/>
</dbReference>
<dbReference type="InterPro" id="IPR001810">
    <property type="entry name" value="F-box_dom"/>
</dbReference>
<dbReference type="InterPro" id="IPR017451">
    <property type="entry name" value="F-box-assoc_interact_dom"/>
</dbReference>
<dbReference type="SMART" id="SM00256">
    <property type="entry name" value="FBOX"/>
    <property type="match status" value="1"/>
</dbReference>
<dbReference type="Gramene" id="KZM82510">
    <property type="protein sequence ID" value="KZM82510"/>
    <property type="gene ID" value="DCAR_030079"/>
</dbReference>
<sequence>MARRLFRRRMPRRVTCRWLLRGKKTSPPPHYSTPDYSSLPDEIQEQILLKLQCFKSIVTCTSVCKSWYVLIKSRGFITMHLSRPLSNAEYFLCSYSKRFCYSIRNYNSERLEGYHGLIFPERRVTLHGSCNGLICYTKLDDVFSQIYLWNFTIRKLKILPKSKYFSQHTAYGFWYERNSDDYKVAKISCTEVFRVEVYSLSSNSWDLIATSGPSYSKTFFDKVVHVNGTLYWLASDQIYWWRNRRIISLNMKDLMFRDTLVWHAEESRSVVTFDMLGAGGRVILLFSFYNSGTDHMGIHVYDENLNDLYRYESGSSEKEYFRPLGMRSSGNEVLFQKLGTDAPIVVFDAGDFKFKEFCSSTKTIFRAIPFVETLVLLDDGDSRSLPNAP</sequence>
<accession>A0A175YGY6</accession>
<dbReference type="NCBIfam" id="TIGR01640">
    <property type="entry name" value="F_box_assoc_1"/>
    <property type="match status" value="1"/>
</dbReference>
<dbReference type="STRING" id="79200.A0A175YGY6"/>
<dbReference type="InterPro" id="IPR006527">
    <property type="entry name" value="F-box-assoc_dom_typ1"/>
</dbReference>
<dbReference type="InterPro" id="IPR050796">
    <property type="entry name" value="SCF_F-box_component"/>
</dbReference>
<feature type="domain" description="F-box" evidence="1">
    <location>
        <begin position="39"/>
        <end position="80"/>
    </location>
</feature>
<gene>
    <name evidence="2" type="ORF">DCAR_030079</name>
    <name evidence="3" type="ORF">DCAR_0935006</name>
</gene>
<evidence type="ECO:0000313" key="4">
    <source>
        <dbReference type="Proteomes" id="UP000077755"/>
    </source>
</evidence>
<dbReference type="OrthoDB" id="1107553at2759"/>
<proteinExistence type="predicted"/>
<evidence type="ECO:0000259" key="1">
    <source>
        <dbReference type="SMART" id="SM00256"/>
    </source>
</evidence>
<dbReference type="PANTHER" id="PTHR31672">
    <property type="entry name" value="BNACNNG10540D PROTEIN"/>
    <property type="match status" value="1"/>
</dbReference>
<evidence type="ECO:0000313" key="2">
    <source>
        <dbReference type="EMBL" id="KZM82510.1"/>
    </source>
</evidence>
<dbReference type="Gene3D" id="1.20.1280.50">
    <property type="match status" value="1"/>
</dbReference>
<dbReference type="EMBL" id="LNRQ01000009">
    <property type="protein sequence ID" value="KZM82510.1"/>
    <property type="molecule type" value="Genomic_DNA"/>
</dbReference>
<name>A0A175YGY6_DAUCS</name>